<evidence type="ECO:0000313" key="1">
    <source>
        <dbReference type="EMBL" id="KAF2165708.1"/>
    </source>
</evidence>
<reference evidence="1" key="1">
    <citation type="journal article" date="2020" name="Stud. Mycol.">
        <title>101 Dothideomycetes genomes: a test case for predicting lifestyles and emergence of pathogens.</title>
        <authorList>
            <person name="Haridas S."/>
            <person name="Albert R."/>
            <person name="Binder M."/>
            <person name="Bloem J."/>
            <person name="Labutti K."/>
            <person name="Salamov A."/>
            <person name="Andreopoulos B."/>
            <person name="Baker S."/>
            <person name="Barry K."/>
            <person name="Bills G."/>
            <person name="Bluhm B."/>
            <person name="Cannon C."/>
            <person name="Castanera R."/>
            <person name="Culley D."/>
            <person name="Daum C."/>
            <person name="Ezra D."/>
            <person name="Gonzalez J."/>
            <person name="Henrissat B."/>
            <person name="Kuo A."/>
            <person name="Liang C."/>
            <person name="Lipzen A."/>
            <person name="Lutzoni F."/>
            <person name="Magnuson J."/>
            <person name="Mondo S."/>
            <person name="Nolan M."/>
            <person name="Ohm R."/>
            <person name="Pangilinan J."/>
            <person name="Park H.-J."/>
            <person name="Ramirez L."/>
            <person name="Alfaro M."/>
            <person name="Sun H."/>
            <person name="Tritt A."/>
            <person name="Yoshinaga Y."/>
            <person name="Zwiers L.-H."/>
            <person name="Turgeon B."/>
            <person name="Goodwin S."/>
            <person name="Spatafora J."/>
            <person name="Crous P."/>
            <person name="Grigoriev I."/>
        </authorList>
    </citation>
    <scope>NUCLEOTIDE SEQUENCE</scope>
    <source>
        <strain evidence="1">ATCC 36951</strain>
    </source>
</reference>
<protein>
    <submittedName>
        <fullName evidence="1">Uncharacterized protein</fullName>
    </submittedName>
</protein>
<name>A0A6A6CHM8_ZASCE</name>
<dbReference type="Proteomes" id="UP000799537">
    <property type="component" value="Unassembled WGS sequence"/>
</dbReference>
<gene>
    <name evidence="1" type="ORF">M409DRAFT_67076</name>
</gene>
<dbReference type="EMBL" id="ML993599">
    <property type="protein sequence ID" value="KAF2165708.1"/>
    <property type="molecule type" value="Genomic_DNA"/>
</dbReference>
<evidence type="ECO:0000313" key="2">
    <source>
        <dbReference type="Proteomes" id="UP000799537"/>
    </source>
</evidence>
<accession>A0A6A6CHM8</accession>
<dbReference type="AlphaFoldDB" id="A0A6A6CHM8"/>
<proteinExistence type="predicted"/>
<sequence length="195" mass="22546">MATFLRRLSNPFENWQYKSPRINDLLPQTKDHIFSWQLDAPDFSRIDQDTILRAGISPNKTYAAKIISSAQKLGIIDAATGRPETSKIDRSMVKAMPNISVQKQRELVMLLFFWEEEITRWRLLEGEEAEIRGRLEEEGEWREGARMELEHALRVVRAKKRVLPSLRDQSGRVFQGGEERLPSYAEARAGRYGSV</sequence>
<organism evidence="1 2">
    <name type="scientific">Zasmidium cellare ATCC 36951</name>
    <dbReference type="NCBI Taxonomy" id="1080233"/>
    <lineage>
        <taxon>Eukaryota</taxon>
        <taxon>Fungi</taxon>
        <taxon>Dikarya</taxon>
        <taxon>Ascomycota</taxon>
        <taxon>Pezizomycotina</taxon>
        <taxon>Dothideomycetes</taxon>
        <taxon>Dothideomycetidae</taxon>
        <taxon>Mycosphaerellales</taxon>
        <taxon>Mycosphaerellaceae</taxon>
        <taxon>Zasmidium</taxon>
    </lineage>
</organism>
<dbReference type="GeneID" id="54570514"/>
<keyword evidence="2" id="KW-1185">Reference proteome</keyword>
<dbReference type="OrthoDB" id="5244524at2759"/>
<dbReference type="RefSeq" id="XP_033666597.1">
    <property type="nucleotide sequence ID" value="XM_033817242.1"/>
</dbReference>